<dbReference type="PROSITE" id="PS50968">
    <property type="entry name" value="BIOTINYL_LIPOYL"/>
    <property type="match status" value="1"/>
</dbReference>
<proteinExistence type="inferred from homology"/>
<organism evidence="14 15">
    <name type="scientific">Candidatus Synchoanobacter obligatus</name>
    <dbReference type="NCBI Taxonomy" id="2919597"/>
    <lineage>
        <taxon>Bacteria</taxon>
        <taxon>Pseudomonadati</taxon>
        <taxon>Pseudomonadota</taxon>
        <taxon>Gammaproteobacteria</taxon>
        <taxon>Candidatus Comchoanobacterales</taxon>
        <taxon>Candidatus Comchoanobacteraceae</taxon>
        <taxon>Candidatus Synchoanobacter</taxon>
    </lineage>
</organism>
<evidence type="ECO:0000256" key="8">
    <source>
        <dbReference type="ARBA" id="ARBA00022823"/>
    </source>
</evidence>
<evidence type="ECO:0000256" key="10">
    <source>
        <dbReference type="ARBA" id="ARBA00052761"/>
    </source>
</evidence>
<sequence length="379" mass="41074">MSVKIKVPMLPESVAEAVVAVWHKAPGDMCQEGDVIAELETDKVMLEVVATSSGVLTQQLAAEGDAVTADHILAEIDTDGVVDEAASEPPAVATVAEPTQVASSPEGFVNASPSVRREIHDKNITLDQVKASGRGGRVRAEDLHAPNDSLRRVKMSRMRAKIAERLVEAQQTAAMLTTFNEVNMAPIMQLRSENQEKFMEKYGVKLGFMSFFVQAVTHALNDFPEVGAFVDGEDILYPEDANIGIAVSTDRGLVVPVLKQAQHMSYADIEGMIKAYAGKAREGKITLDDMSGGNFTITNGGVFGSMLSTPILNMPQSAILGMHAIQKRAVVENDAVVIRPMMYLALSYDHRLIDGQQSVQFLVTVKDLLENPNKLLLDI</sequence>
<dbReference type="SUPFAM" id="SSF52777">
    <property type="entry name" value="CoA-dependent acyltransferases"/>
    <property type="match status" value="1"/>
</dbReference>
<comment type="similarity">
    <text evidence="3 11">Belongs to the 2-oxoacid dehydrogenase family.</text>
</comment>
<dbReference type="Pfam" id="PF00364">
    <property type="entry name" value="Biotin_lipoyl"/>
    <property type="match status" value="1"/>
</dbReference>
<dbReference type="SUPFAM" id="SSF47005">
    <property type="entry name" value="Peripheral subunit-binding domain of 2-oxo acid dehydrogenase complex"/>
    <property type="match status" value="1"/>
</dbReference>
<evidence type="ECO:0000256" key="3">
    <source>
        <dbReference type="ARBA" id="ARBA00007317"/>
    </source>
</evidence>
<dbReference type="SUPFAM" id="SSF51230">
    <property type="entry name" value="Single hybrid motif"/>
    <property type="match status" value="1"/>
</dbReference>
<evidence type="ECO:0000256" key="6">
    <source>
        <dbReference type="ARBA" id="ARBA00022532"/>
    </source>
</evidence>
<comment type="catalytic activity">
    <reaction evidence="10 11">
        <text>N(6)-[(R)-dihydrolipoyl]-L-lysyl-[protein] + succinyl-CoA = N(6)-[(R)-S(8)-succinyldihydrolipoyl]-L-lysyl-[protein] + CoA</text>
        <dbReference type="Rhea" id="RHEA:15213"/>
        <dbReference type="Rhea" id="RHEA-COMP:10475"/>
        <dbReference type="Rhea" id="RHEA-COMP:20092"/>
        <dbReference type="ChEBI" id="CHEBI:57287"/>
        <dbReference type="ChEBI" id="CHEBI:57292"/>
        <dbReference type="ChEBI" id="CHEBI:83100"/>
        <dbReference type="ChEBI" id="CHEBI:83120"/>
        <dbReference type="EC" id="2.3.1.61"/>
    </reaction>
</comment>
<evidence type="ECO:0000256" key="1">
    <source>
        <dbReference type="ARBA" id="ARBA00004052"/>
    </source>
</evidence>
<keyword evidence="9 11" id="KW-0012">Acyltransferase</keyword>
<evidence type="ECO:0000256" key="7">
    <source>
        <dbReference type="ARBA" id="ARBA00022679"/>
    </source>
</evidence>
<keyword evidence="6 11" id="KW-0816">Tricarboxylic acid cycle</keyword>
<dbReference type="EC" id="2.3.1.61" evidence="4 11"/>
<comment type="cofactor">
    <cofactor evidence="11">
        <name>(R)-lipoate</name>
        <dbReference type="ChEBI" id="CHEBI:83088"/>
    </cofactor>
    <text evidence="11">Binds 1 lipoyl cofactor covalently.</text>
</comment>
<name>A0ABT1L3V4_9GAMM</name>
<dbReference type="InterPro" id="IPR004167">
    <property type="entry name" value="PSBD"/>
</dbReference>
<comment type="caution">
    <text evidence="14">The sequence shown here is derived from an EMBL/GenBank/DDBJ whole genome shotgun (WGS) entry which is preliminary data.</text>
</comment>
<dbReference type="Pfam" id="PF02817">
    <property type="entry name" value="E3_binding"/>
    <property type="match status" value="1"/>
</dbReference>
<dbReference type="PANTHER" id="PTHR43416">
    <property type="entry name" value="DIHYDROLIPOYLLYSINE-RESIDUE SUCCINYLTRANSFERASE COMPONENT OF 2-OXOGLUTARATE DEHYDROGENASE COMPLEX, MITOCHONDRIAL-RELATED"/>
    <property type="match status" value="1"/>
</dbReference>
<dbReference type="NCBIfam" id="TIGR01347">
    <property type="entry name" value="sucB"/>
    <property type="match status" value="1"/>
</dbReference>
<comment type="pathway">
    <text evidence="2 11">Amino-acid degradation; L-lysine degradation via saccharopine pathway; glutaryl-CoA from L-lysine: step 6/6.</text>
</comment>
<dbReference type="Proteomes" id="UP001320768">
    <property type="component" value="Unassembled WGS sequence"/>
</dbReference>
<dbReference type="Gene3D" id="3.30.559.10">
    <property type="entry name" value="Chloramphenicol acetyltransferase-like domain"/>
    <property type="match status" value="1"/>
</dbReference>
<reference evidence="14 15" key="1">
    <citation type="journal article" date="2022" name="Nat. Microbiol.">
        <title>The microbiome of a bacterivorous marine choanoflagellate contains a resource-demanding obligate bacterial associate.</title>
        <authorList>
            <person name="Needham D.M."/>
            <person name="Poirier C."/>
            <person name="Bachy C."/>
            <person name="George E.E."/>
            <person name="Wilken S."/>
            <person name="Yung C.C.M."/>
            <person name="Limardo A.J."/>
            <person name="Morando M."/>
            <person name="Sudek L."/>
            <person name="Malmstrom R.R."/>
            <person name="Keeling P.J."/>
            <person name="Santoro A.E."/>
            <person name="Worden A.Z."/>
        </authorList>
    </citation>
    <scope>NUCLEOTIDE SEQUENCE [LARGE SCALE GENOMIC DNA]</scope>
    <source>
        <strain evidence="14 15">Comchoano-2</strain>
    </source>
</reference>
<gene>
    <name evidence="14" type="primary">sucB</name>
    <name evidence="14" type="ORF">MKS91_00970</name>
</gene>
<protein>
    <recommendedName>
        <fullName evidence="5 11">Dihydrolipoyllysine-residue succinyltransferase component of 2-oxoglutarate dehydrogenase complex</fullName>
        <ecNumber evidence="4 11">2.3.1.61</ecNumber>
    </recommendedName>
    <alternativeName>
        <fullName evidence="11">2-oxoglutarate dehydrogenase complex component E2</fullName>
    </alternativeName>
</protein>
<evidence type="ECO:0000313" key="14">
    <source>
        <dbReference type="EMBL" id="MCP8351866.1"/>
    </source>
</evidence>
<dbReference type="Pfam" id="PF00198">
    <property type="entry name" value="2-oxoacid_dh"/>
    <property type="match status" value="1"/>
</dbReference>
<dbReference type="GO" id="GO:0004149">
    <property type="term" value="F:dihydrolipoyllysine-residue succinyltransferase activity"/>
    <property type="evidence" value="ECO:0007669"/>
    <property type="project" value="UniProtKB-EC"/>
</dbReference>
<evidence type="ECO:0000256" key="11">
    <source>
        <dbReference type="RuleBase" id="RU361138"/>
    </source>
</evidence>
<evidence type="ECO:0000313" key="15">
    <source>
        <dbReference type="Proteomes" id="UP001320768"/>
    </source>
</evidence>
<dbReference type="Gene3D" id="4.10.320.10">
    <property type="entry name" value="E3-binding domain"/>
    <property type="match status" value="1"/>
</dbReference>
<dbReference type="PROSITE" id="PS51826">
    <property type="entry name" value="PSBD"/>
    <property type="match status" value="1"/>
</dbReference>
<dbReference type="InterPro" id="IPR023213">
    <property type="entry name" value="CAT-like_dom_sf"/>
</dbReference>
<feature type="domain" description="Peripheral subunit-binding (PSBD)" evidence="13">
    <location>
        <begin position="110"/>
        <end position="147"/>
    </location>
</feature>
<accession>A0ABT1L3V4</accession>
<evidence type="ECO:0000256" key="2">
    <source>
        <dbReference type="ARBA" id="ARBA00005145"/>
    </source>
</evidence>
<comment type="function">
    <text evidence="1 11">E2 component of the 2-oxoglutarate dehydrogenase (OGDH) complex which catalyzes the second step in the conversion of 2-oxoglutarate to succinyl-CoA and CO(2).</text>
</comment>
<dbReference type="InterPro" id="IPR001078">
    <property type="entry name" value="2-oxoacid_DH_actylTfrase"/>
</dbReference>
<evidence type="ECO:0000259" key="12">
    <source>
        <dbReference type="PROSITE" id="PS50968"/>
    </source>
</evidence>
<keyword evidence="15" id="KW-1185">Reference proteome</keyword>
<dbReference type="InterPro" id="IPR006255">
    <property type="entry name" value="SucB"/>
</dbReference>
<dbReference type="InterPro" id="IPR050537">
    <property type="entry name" value="2-oxoacid_dehydrogenase"/>
</dbReference>
<keyword evidence="7 11" id="KW-0808">Transferase</keyword>
<dbReference type="InterPro" id="IPR011053">
    <property type="entry name" value="Single_hybrid_motif"/>
</dbReference>
<dbReference type="Gene3D" id="2.40.50.100">
    <property type="match status" value="1"/>
</dbReference>
<dbReference type="EMBL" id="JAKUDN010000001">
    <property type="protein sequence ID" value="MCP8351866.1"/>
    <property type="molecule type" value="Genomic_DNA"/>
</dbReference>
<dbReference type="PANTHER" id="PTHR43416:SF5">
    <property type="entry name" value="DIHYDROLIPOYLLYSINE-RESIDUE SUCCINYLTRANSFERASE COMPONENT OF 2-OXOGLUTARATE DEHYDROGENASE COMPLEX, MITOCHONDRIAL"/>
    <property type="match status" value="1"/>
</dbReference>
<keyword evidence="8 11" id="KW-0450">Lipoyl</keyword>
<feature type="domain" description="Lipoyl-binding" evidence="12">
    <location>
        <begin position="2"/>
        <end position="77"/>
    </location>
</feature>
<dbReference type="CDD" id="cd06849">
    <property type="entry name" value="lipoyl_domain"/>
    <property type="match status" value="1"/>
</dbReference>
<evidence type="ECO:0000256" key="9">
    <source>
        <dbReference type="ARBA" id="ARBA00023315"/>
    </source>
</evidence>
<evidence type="ECO:0000256" key="5">
    <source>
        <dbReference type="ARBA" id="ARBA00019511"/>
    </source>
</evidence>
<evidence type="ECO:0000259" key="13">
    <source>
        <dbReference type="PROSITE" id="PS51826"/>
    </source>
</evidence>
<evidence type="ECO:0000256" key="4">
    <source>
        <dbReference type="ARBA" id="ARBA00012945"/>
    </source>
</evidence>
<dbReference type="InterPro" id="IPR000089">
    <property type="entry name" value="Biotin_lipoyl"/>
</dbReference>
<dbReference type="RefSeq" id="WP_258568974.1">
    <property type="nucleotide sequence ID" value="NZ_JAKUDN010000001.1"/>
</dbReference>
<dbReference type="InterPro" id="IPR036625">
    <property type="entry name" value="E3-bd_dom_sf"/>
</dbReference>